<evidence type="ECO:0000313" key="5">
    <source>
        <dbReference type="Proteomes" id="UP000327157"/>
    </source>
</evidence>
<dbReference type="Proteomes" id="UP000327157">
    <property type="component" value="Chromosome 11"/>
</dbReference>
<reference evidence="4 5" key="1">
    <citation type="submission" date="2019-09" db="EMBL/GenBank/DDBJ databases">
        <authorList>
            <person name="Ou C."/>
        </authorList>
    </citation>
    <scope>NUCLEOTIDE SEQUENCE [LARGE SCALE GENOMIC DNA]</scope>
    <source>
        <strain evidence="4">S2</strain>
        <tissue evidence="4">Leaf</tissue>
    </source>
</reference>
<proteinExistence type="predicted"/>
<accession>A0A5N5FUD9</accession>
<gene>
    <name evidence="4" type="ORF">D8674_006485</name>
</gene>
<dbReference type="Pfam" id="PF10551">
    <property type="entry name" value="MULE"/>
    <property type="match status" value="1"/>
</dbReference>
<reference evidence="5" key="2">
    <citation type="submission" date="2019-10" db="EMBL/GenBank/DDBJ databases">
        <title>A de novo genome assembly of a pear dwarfing rootstock.</title>
        <authorList>
            <person name="Wang F."/>
            <person name="Wang J."/>
            <person name="Li S."/>
            <person name="Zhang Y."/>
            <person name="Fang M."/>
            <person name="Ma L."/>
            <person name="Zhao Y."/>
            <person name="Jiang S."/>
        </authorList>
    </citation>
    <scope>NUCLEOTIDE SEQUENCE [LARGE SCALE GENOMIC DNA]</scope>
</reference>
<dbReference type="OrthoDB" id="1165684at2759"/>
<protein>
    <submittedName>
        <fullName evidence="4">Uncharacterized protein</fullName>
    </submittedName>
</protein>
<dbReference type="AlphaFoldDB" id="A0A5N5FUD9"/>
<dbReference type="InterPro" id="IPR018289">
    <property type="entry name" value="MULE_transposase_dom"/>
</dbReference>
<dbReference type="InterPro" id="IPR004330">
    <property type="entry name" value="FAR1_DNA_bnd_dom"/>
</dbReference>
<dbReference type="EMBL" id="SMOL01000559">
    <property type="protein sequence ID" value="KAB2606768.1"/>
    <property type="molecule type" value="Genomic_DNA"/>
</dbReference>
<feature type="domain" description="FAR1" evidence="2">
    <location>
        <begin position="65"/>
        <end position="137"/>
    </location>
</feature>
<keyword evidence="5" id="KW-1185">Reference proteome</keyword>
<name>A0A5N5FUD9_9ROSA</name>
<dbReference type="Pfam" id="PF03101">
    <property type="entry name" value="FAR1"/>
    <property type="match status" value="1"/>
</dbReference>
<reference evidence="4 5" key="3">
    <citation type="submission" date="2019-11" db="EMBL/GenBank/DDBJ databases">
        <title>A de novo genome assembly of a pear dwarfing rootstock.</title>
        <authorList>
            <person name="Wang F."/>
            <person name="Wang J."/>
            <person name="Li S."/>
            <person name="Zhang Y."/>
            <person name="Fang M."/>
            <person name="Ma L."/>
            <person name="Zhao Y."/>
            <person name="Jiang S."/>
        </authorList>
    </citation>
    <scope>NUCLEOTIDE SEQUENCE [LARGE SCALE GENOMIC DNA]</scope>
    <source>
        <strain evidence="4">S2</strain>
        <tissue evidence="4">Leaf</tissue>
    </source>
</reference>
<comment type="caution">
    <text evidence="4">The sequence shown here is derived from an EMBL/GenBank/DDBJ whole genome shotgun (WGS) entry which is preliminary data.</text>
</comment>
<dbReference type="PANTHER" id="PTHR47718">
    <property type="entry name" value="OS01G0519700 PROTEIN"/>
    <property type="match status" value="1"/>
</dbReference>
<organism evidence="4 5">
    <name type="scientific">Pyrus ussuriensis x Pyrus communis</name>
    <dbReference type="NCBI Taxonomy" id="2448454"/>
    <lineage>
        <taxon>Eukaryota</taxon>
        <taxon>Viridiplantae</taxon>
        <taxon>Streptophyta</taxon>
        <taxon>Embryophyta</taxon>
        <taxon>Tracheophyta</taxon>
        <taxon>Spermatophyta</taxon>
        <taxon>Magnoliopsida</taxon>
        <taxon>eudicotyledons</taxon>
        <taxon>Gunneridae</taxon>
        <taxon>Pentapetalae</taxon>
        <taxon>rosids</taxon>
        <taxon>fabids</taxon>
        <taxon>Rosales</taxon>
        <taxon>Rosaceae</taxon>
        <taxon>Amygdaloideae</taxon>
        <taxon>Maleae</taxon>
        <taxon>Pyrus</taxon>
    </lineage>
</organism>
<evidence type="ECO:0000256" key="1">
    <source>
        <dbReference type="SAM" id="MobiDB-lite"/>
    </source>
</evidence>
<evidence type="ECO:0000313" key="4">
    <source>
        <dbReference type="EMBL" id="KAB2606768.1"/>
    </source>
</evidence>
<feature type="region of interest" description="Disordered" evidence="1">
    <location>
        <begin position="1"/>
        <end position="20"/>
    </location>
</feature>
<sequence length="339" mass="39126">MEHQDDEFHTPSSSDAKESVDGIHLDLDSETFEVLDQNEEKGEFTSKVVDISLGMTFDNEDDAYNYYIAYGRRVGFSLRKNRENKDRSGVLKKKQFCYSCEEETRCGYKAMLEIKLNLERKFVVTNFVAEHSHVLVPASSSHLLRSQRLIEPSQEKLIDQQMHSARLQPSQIFSYFTTEAGRSQKLNFIQSDCNYLIMRKHIEVLKKGDSECLLELFKKKQTEDKSFFYSLQTNEENEISDCFFSILFGCGLLDGETTDACEWLFKAFLQAIDGKAPGTIFTDQSQSITAAISEKGYIYYVRNGHKFMVETTFVQVLLLTNSYYIIFTYYSQVSFSTIL</sequence>
<feature type="domain" description="MULE transposase" evidence="3">
    <location>
        <begin position="246"/>
        <end position="294"/>
    </location>
</feature>
<evidence type="ECO:0000259" key="2">
    <source>
        <dbReference type="Pfam" id="PF03101"/>
    </source>
</evidence>
<evidence type="ECO:0000259" key="3">
    <source>
        <dbReference type="Pfam" id="PF10551"/>
    </source>
</evidence>